<dbReference type="EMBL" id="CP001932">
    <property type="protein sequence ID" value="ADD03637.1"/>
    <property type="molecule type" value="Genomic_DNA"/>
</dbReference>
<evidence type="ECO:0000313" key="4">
    <source>
        <dbReference type="Proteomes" id="UP000011543"/>
    </source>
</evidence>
<reference evidence="1 3" key="2">
    <citation type="journal article" date="2012" name="BMC Genomics">
        <title>A comparative genomics perspective on the genetic content of the alkaliphilic haloarchaeon Natrialba magadii ATCC 43099T.</title>
        <authorList>
            <person name="Siddaramappa S."/>
            <person name="Challacombe J.F."/>
            <person name="Decastro R.E."/>
            <person name="Pfeiffer F."/>
            <person name="Sastre D.E."/>
            <person name="Gimenez M.I."/>
            <person name="Paggi R.A."/>
            <person name="Detter J.C."/>
            <person name="Davenport K.W."/>
            <person name="Goodwin L.A."/>
            <person name="Kyrpides N."/>
            <person name="Tapia R."/>
            <person name="Pitluck S."/>
            <person name="Lucas S."/>
            <person name="Woyke T."/>
            <person name="Maupin-Furlow J.A."/>
        </authorList>
    </citation>
    <scope>NUCLEOTIDE SEQUENCE [LARGE SCALE GENOMIC DNA]</scope>
    <source>
        <strain evidence="1">ATCC 43099</strain>
        <strain evidence="3">ATCC 43099 / DSM 3394 / CCM 3739 / CIP 104546 / IAM 13178 / JCM 8861 / NBRC 102185 / NCIMB 2190 / MS3</strain>
    </source>
</reference>
<dbReference type="RefSeq" id="WP_004267028.1">
    <property type="nucleotide sequence ID" value="NC_013922.1"/>
</dbReference>
<proteinExistence type="predicted"/>
<dbReference type="KEGG" id="nmg:Nmag_0038"/>
<dbReference type="GeneID" id="8822856"/>
<dbReference type="Proteomes" id="UP000011543">
    <property type="component" value="Unassembled WGS sequence"/>
</dbReference>
<organism evidence="1 3">
    <name type="scientific">Natrialba magadii (strain ATCC 43099 / DSM 3394 / CCM 3739 / CIP 104546 / IAM 13178 / JCM 8861 / NBRC 102185 / NCIMB 2190 / MS3)</name>
    <name type="common">Natronobacterium magadii</name>
    <dbReference type="NCBI Taxonomy" id="547559"/>
    <lineage>
        <taxon>Archaea</taxon>
        <taxon>Methanobacteriati</taxon>
        <taxon>Methanobacteriota</taxon>
        <taxon>Stenosarchaea group</taxon>
        <taxon>Halobacteria</taxon>
        <taxon>Halobacteriales</taxon>
        <taxon>Natrialbaceae</taxon>
        <taxon>Natrialba</taxon>
    </lineage>
</organism>
<name>D3SVR8_NATMM</name>
<reference evidence="3" key="1">
    <citation type="submission" date="2010-02" db="EMBL/GenBank/DDBJ databases">
        <title>Complete sequence of chromosome of Natrialba magadii ATCC 43099.</title>
        <authorList>
            <consortium name="US DOE Joint Genome Institute"/>
            <person name="Lucas S."/>
            <person name="Copeland A."/>
            <person name="Lapidus A."/>
            <person name="Cheng J.-F."/>
            <person name="Bruce D."/>
            <person name="Goodwin L."/>
            <person name="Pitluck S."/>
            <person name="Davenport K."/>
            <person name="Saunders E."/>
            <person name="Detter J.C."/>
            <person name="Han C."/>
            <person name="Tapia R."/>
            <person name="Land M."/>
            <person name="Hauser L."/>
            <person name="Kyrpides N."/>
            <person name="Mikhailova N."/>
            <person name="De Castro R.E."/>
            <person name="Maupin-Furlow J.A."/>
            <person name="Woyke T."/>
        </authorList>
    </citation>
    <scope>NUCLEOTIDE SEQUENCE [LARGE SCALE GENOMIC DNA]</scope>
    <source>
        <strain evidence="3">ATCC 43099 / DSM 3394 / CCM 3739 / CIP 104546 / IAM 13178 / JCM 8861 / NBRC 102185 / NCIMB 2190 / MS3</strain>
    </source>
</reference>
<gene>
    <name evidence="1" type="ordered locus">Nmag_0038</name>
    <name evidence="2" type="ORF">C500_00677</name>
</gene>
<protein>
    <submittedName>
        <fullName evidence="1">Uncharacterized protein</fullName>
    </submittedName>
</protein>
<dbReference type="HOGENOM" id="CLU_318761_0_0_2"/>
<evidence type="ECO:0000313" key="3">
    <source>
        <dbReference type="Proteomes" id="UP000001879"/>
    </source>
</evidence>
<evidence type="ECO:0000313" key="1">
    <source>
        <dbReference type="EMBL" id="ADD03637.1"/>
    </source>
</evidence>
<dbReference type="AlphaFoldDB" id="D3SVR8"/>
<dbReference type="PaxDb" id="547559-Nmag_0038"/>
<keyword evidence="3" id="KW-1185">Reference proteome</keyword>
<dbReference type="eggNOG" id="arCOG06836">
    <property type="taxonomic scope" value="Archaea"/>
</dbReference>
<sequence length="912" mass="99540">MRRRELLAGSGTVAAIALSGYTGAATDSAPGSQVSLPSDIESVFELVPAESTIETSVRHIVYSRVDGQESEPGYPGVHGAVDEFDEIDADEVAETALVIGDEMQLAAITGSFEQPEIGDNETEGWAVGEVNGDPLAAADGKLVIALGDDSDDTIDAAIATANGDEASVLSDSDVIKTMVEHLDSMSYVTIVPDASEVSPPGLDTEVVDAVGIGLESPHGIRSDDSTLENGYVFHLSSSAADVDDEWVHEQLRQLEEGEVLEASIDRSDAFIHVDAVVEQPPERDRDAAPDATVRVRSNADEGVATFEHTDGESIDADMLEVWQNGDLADDQLADEYTRFAEGDTFELETGPIADVGLRWFDEDEDVYYYYGTTTVGRESFETTHDYDADTVEITYTGEREADPELLELVHRTDDGASTDRSAVEGLRSLTAGETITVEDVTLGDRVSLDLAVPANPNRGQRSLASYRIRPPRMFLSSHGETVTARYRDDQDRDADEFRVLADDEPAATQFTDVTETLSDGDAIELGEVDHGTHIVVEWLEPDEPAVVAERVVRPNARVDLTYDDGDGTVTIDHVEGVAIDADELKLRAGDDPMAVQPADEYDTFEPGDSVTVESEPFVQVELVWEGPEETEYSIGRTTAGRDLLDAEYDHDAREVELVYTGSQPADPSFLSVTHRQDGPTDADANRFEQAYETLTDGDSIVLEDVAIEDRITVMVVQEGENHSSRRSLFHFTPEPNRSFHFDDREDGLVAVYREQTDRDADSFELLVDGEPAETQPADRHETLTVGDELELGSFDAGTELTVQWVVPDEPRSVRSHVVVPTVEFDIEYDADTDEVTVEHGGGDAIDADDLGVIVEPTRLDPVGWDEYETVSEGDTTTIDAIDESSSHSDRDPTVVAVMYRENTHLTSERIET</sequence>
<evidence type="ECO:0000313" key="2">
    <source>
        <dbReference type="EMBL" id="ELY34404.1"/>
    </source>
</evidence>
<dbReference type="OrthoDB" id="205201at2157"/>
<reference evidence="1" key="4">
    <citation type="submission" date="2016-09" db="EMBL/GenBank/DDBJ databases">
        <authorList>
            <person name="Pfeiffer F."/>
        </authorList>
    </citation>
    <scope>NUCLEOTIDE SEQUENCE</scope>
    <source>
        <strain evidence="1">ATCC 43099</strain>
    </source>
</reference>
<dbReference type="eggNOG" id="arCOG09132">
    <property type="taxonomic scope" value="Archaea"/>
</dbReference>
<accession>D3SVR8</accession>
<dbReference type="EMBL" id="AOHS01000007">
    <property type="protein sequence ID" value="ELY34404.1"/>
    <property type="molecule type" value="Genomic_DNA"/>
</dbReference>
<reference evidence="2 4" key="3">
    <citation type="journal article" date="2014" name="PLoS Genet.">
        <title>Phylogenetically driven sequencing of extremely halophilic archaea reveals strategies for static and dynamic osmo-response.</title>
        <authorList>
            <person name="Becker E.A."/>
            <person name="Seitzer P.M."/>
            <person name="Tritt A."/>
            <person name="Larsen D."/>
            <person name="Krusor M."/>
            <person name="Yao A.I."/>
            <person name="Wu D."/>
            <person name="Madern D."/>
            <person name="Eisen J.A."/>
            <person name="Darling A.E."/>
            <person name="Facciotti M.T."/>
        </authorList>
    </citation>
    <scope>NUCLEOTIDE SEQUENCE [LARGE SCALE GENOMIC DNA]</scope>
    <source>
        <strain evidence="4">ATCC 43099 / DSM 3394 / CCM 3739 / CIP 104546 / IAM 13178 / JCM 8861 / NBRC 102185 / NCIMB 2190 / MS3</strain>
        <strain evidence="2">MS-3</strain>
    </source>
</reference>
<dbReference type="Proteomes" id="UP000001879">
    <property type="component" value="Chromosome"/>
</dbReference>
<dbReference type="PATRIC" id="fig|547559.17.peg.125"/>